<evidence type="ECO:0000313" key="3">
    <source>
        <dbReference type="Proteomes" id="UP001281761"/>
    </source>
</evidence>
<evidence type="ECO:0000256" key="1">
    <source>
        <dbReference type="SAM" id="MobiDB-lite"/>
    </source>
</evidence>
<accession>A0ABQ9XBH7</accession>
<feature type="region of interest" description="Disordered" evidence="1">
    <location>
        <begin position="341"/>
        <end position="377"/>
    </location>
</feature>
<dbReference type="EMBL" id="JARBJD010000181">
    <property type="protein sequence ID" value="KAK2948219.1"/>
    <property type="molecule type" value="Genomic_DNA"/>
</dbReference>
<gene>
    <name evidence="2" type="ORF">BLNAU_16838</name>
</gene>
<name>A0ABQ9XBH7_9EUKA</name>
<sequence>MSTPASFPDAEEPVESTDDLDSVLEISPTHFRSSQALENVAFTDYPDLPQRQSIHPYSHVLHSPMTASPYQTHPFSLKDLSHAKDLLSAEINVLNSSLSTISSSCQNSTSPALIRTLRSFISLLTNILEEDKHNLKKLEICDRAKTPLHFAILPRVLFLPDLNPRIPNESCEINIISLSTTDISILNALATISLSIDDGEREVLTTKKFKLDLPKKRKAEKDSTNNPIKIPIERAWTFKLPKRSTVFQMTLSSHSLFSSKTIATSVLSLSPLETVSTHQMDCPFLSQSPSKTSAPQSSIQPLLSLDVIISVPIPLSGLTFQTYRGSAVIFPDTKVSESTYSVQTHTLSEGHDSTHDERDSVTEKRTRMSRDEQRWHF</sequence>
<comment type="caution">
    <text evidence="2">The sequence shown here is derived from an EMBL/GenBank/DDBJ whole genome shotgun (WGS) entry which is preliminary data.</text>
</comment>
<organism evidence="2 3">
    <name type="scientific">Blattamonas nauphoetae</name>
    <dbReference type="NCBI Taxonomy" id="2049346"/>
    <lineage>
        <taxon>Eukaryota</taxon>
        <taxon>Metamonada</taxon>
        <taxon>Preaxostyla</taxon>
        <taxon>Oxymonadida</taxon>
        <taxon>Blattamonas</taxon>
    </lineage>
</organism>
<keyword evidence="3" id="KW-1185">Reference proteome</keyword>
<protein>
    <submittedName>
        <fullName evidence="2">Uncharacterized protein</fullName>
    </submittedName>
</protein>
<reference evidence="2 3" key="1">
    <citation type="journal article" date="2022" name="bioRxiv">
        <title>Genomics of Preaxostyla Flagellates Illuminates Evolutionary Transitions and the Path Towards Mitochondrial Loss.</title>
        <authorList>
            <person name="Novak L.V.F."/>
            <person name="Treitli S.C."/>
            <person name="Pyrih J."/>
            <person name="Halakuc P."/>
            <person name="Pipaliya S.V."/>
            <person name="Vacek V."/>
            <person name="Brzon O."/>
            <person name="Soukal P."/>
            <person name="Eme L."/>
            <person name="Dacks J.B."/>
            <person name="Karnkowska A."/>
            <person name="Elias M."/>
            <person name="Hampl V."/>
        </authorList>
    </citation>
    <scope>NUCLEOTIDE SEQUENCE [LARGE SCALE GENOMIC DNA]</scope>
    <source>
        <strain evidence="2">NAU3</strain>
        <tissue evidence="2">Gut</tissue>
    </source>
</reference>
<feature type="compositionally biased region" description="Basic and acidic residues" evidence="1">
    <location>
        <begin position="348"/>
        <end position="377"/>
    </location>
</feature>
<proteinExistence type="predicted"/>
<dbReference type="Proteomes" id="UP001281761">
    <property type="component" value="Unassembled WGS sequence"/>
</dbReference>
<evidence type="ECO:0000313" key="2">
    <source>
        <dbReference type="EMBL" id="KAK2948219.1"/>
    </source>
</evidence>